<evidence type="ECO:0000259" key="2">
    <source>
        <dbReference type="Pfam" id="PF13559"/>
    </source>
</evidence>
<keyword evidence="1" id="KW-1133">Transmembrane helix</keyword>
<protein>
    <submittedName>
        <fullName evidence="3">DUF4129 domain-containing protein</fullName>
    </submittedName>
</protein>
<dbReference type="Pfam" id="PF13559">
    <property type="entry name" value="DUF4129"/>
    <property type="match status" value="1"/>
</dbReference>
<dbReference type="RefSeq" id="WP_179600117.1">
    <property type="nucleotide sequence ID" value="NZ_CP060201.1"/>
</dbReference>
<evidence type="ECO:0000313" key="4">
    <source>
        <dbReference type="Proteomes" id="UP000515277"/>
    </source>
</evidence>
<organism evidence="3 4">
    <name type="scientific">Pseudomonas protegens</name>
    <dbReference type="NCBI Taxonomy" id="380021"/>
    <lineage>
        <taxon>Bacteria</taxon>
        <taxon>Pseudomonadati</taxon>
        <taxon>Pseudomonadota</taxon>
        <taxon>Gammaproteobacteria</taxon>
        <taxon>Pseudomonadales</taxon>
        <taxon>Pseudomonadaceae</taxon>
        <taxon>Pseudomonas</taxon>
    </lineage>
</organism>
<keyword evidence="1" id="KW-0472">Membrane</keyword>
<dbReference type="Proteomes" id="UP000515277">
    <property type="component" value="Chromosome"/>
</dbReference>
<feature type="domain" description="Protein-glutamine gamma-glutamyltransferase-like C-terminal" evidence="2">
    <location>
        <begin position="436"/>
        <end position="507"/>
    </location>
</feature>
<feature type="transmembrane region" description="Helical" evidence="1">
    <location>
        <begin position="151"/>
        <end position="175"/>
    </location>
</feature>
<feature type="transmembrane region" description="Helical" evidence="1">
    <location>
        <begin position="249"/>
        <end position="267"/>
    </location>
</feature>
<evidence type="ECO:0000256" key="1">
    <source>
        <dbReference type="SAM" id="Phobius"/>
    </source>
</evidence>
<accession>A0A7G8YK47</accession>
<sequence>MRLSDASVVIRPRTTWEAMDLGVLLSQRHRRLLMTSWALVSLPVFALLSLLLWESPSVAVLLFWWIKPAFERLPLFILSKALFGETPTLGQALRQWPRLLKPQLLASLTWRRFSLSRSFVLPVVQLEGLDGDARQQRLGVLLQRNAGAARWLTLIGMHLEGALWIGLLMLFYLLLPQQVELDWNWQSMVIAAQQDWLWLEHLTNAFYALVLVIWEPIYVACGFSLYLNRRTELEAWDIELVFRRLRQRLSGVAALLLVSGLLLALPGQTPWAANPSRSVAGPEAPRLLQQPLTSKASKDSIQGILDKPPFKNQESVTRYRFGEEQTAKKDAKGKPPGWLKSLLDNLDQNRFGNFAKGLEILLWGLLLSALGWLLWRYRDWLRVFVGRRPLPRKKRPAAIPQQLFGLDVSSETLPADVAAHAQELWASQPREALGLLYRALLSRLLEDFQLPLSMADTEGQVLERIKALQQPSLEAFSRELTTHWQNMAYGHRVPGADLQARLCDGWRSLFGPGACP</sequence>
<dbReference type="InterPro" id="IPR025403">
    <property type="entry name" value="TgpA-like_C"/>
</dbReference>
<feature type="transmembrane region" description="Helical" evidence="1">
    <location>
        <begin position="360"/>
        <end position="377"/>
    </location>
</feature>
<feature type="transmembrane region" description="Helical" evidence="1">
    <location>
        <begin position="205"/>
        <end position="228"/>
    </location>
</feature>
<keyword evidence="1" id="KW-0812">Transmembrane</keyword>
<gene>
    <name evidence="3" type="ORF">GGI48_22490</name>
</gene>
<evidence type="ECO:0000313" key="3">
    <source>
        <dbReference type="EMBL" id="QNH76047.1"/>
    </source>
</evidence>
<reference evidence="4" key="1">
    <citation type="journal article" date="2020" name="Microbiol. Resour. Announc.">
        <title>Complete genome sequences of four natural Pseudomonas isolates that catabolize a wide range of aromatic compounds relevant to lignin valorization.</title>
        <authorList>
            <person name="Hatmaker E.A."/>
            <person name="Presley G."/>
            <person name="Cannon O."/>
            <person name="Guss A.M."/>
            <person name="Elkins J.G."/>
        </authorList>
    </citation>
    <scope>NUCLEOTIDE SEQUENCE [LARGE SCALE GENOMIC DNA]</scope>
    <source>
        <strain evidence="4">H1F5C</strain>
    </source>
</reference>
<name>A0A7G8YK47_9PSED</name>
<dbReference type="AlphaFoldDB" id="A0A7G8YK47"/>
<proteinExistence type="predicted"/>
<dbReference type="EMBL" id="CP060201">
    <property type="protein sequence ID" value="QNH76047.1"/>
    <property type="molecule type" value="Genomic_DNA"/>
</dbReference>